<dbReference type="PANTHER" id="PTHR30399">
    <property type="entry name" value="UNCHARACTERIZED PROTEIN YGJP"/>
    <property type="match status" value="1"/>
</dbReference>
<evidence type="ECO:0000313" key="2">
    <source>
        <dbReference type="EMBL" id="TKG62418.1"/>
    </source>
</evidence>
<dbReference type="PANTHER" id="PTHR30399:SF1">
    <property type="entry name" value="UTP PYROPHOSPHATASE"/>
    <property type="match status" value="1"/>
</dbReference>
<organism evidence="2 3">
    <name type="scientific">Prauserella endophytica</name>
    <dbReference type="NCBI Taxonomy" id="1592324"/>
    <lineage>
        <taxon>Bacteria</taxon>
        <taxon>Bacillati</taxon>
        <taxon>Actinomycetota</taxon>
        <taxon>Actinomycetes</taxon>
        <taxon>Pseudonocardiales</taxon>
        <taxon>Pseudonocardiaceae</taxon>
        <taxon>Prauserella</taxon>
        <taxon>Prauserella coralliicola group</taxon>
    </lineage>
</organism>
<comment type="caution">
    <text evidence="2">The sequence shown here is derived from an EMBL/GenBank/DDBJ whole genome shotgun (WGS) entry which is preliminary data.</text>
</comment>
<evidence type="ECO:0000259" key="1">
    <source>
        <dbReference type="Pfam" id="PF01863"/>
    </source>
</evidence>
<dbReference type="InterPro" id="IPR053136">
    <property type="entry name" value="UTP_pyrophosphatase-like"/>
</dbReference>
<gene>
    <name evidence="2" type="ORF">FCN18_32240</name>
</gene>
<dbReference type="CDD" id="cd07344">
    <property type="entry name" value="M48_yhfN_like"/>
    <property type="match status" value="1"/>
</dbReference>
<keyword evidence="3" id="KW-1185">Reference proteome</keyword>
<feature type="domain" description="YgjP-like metallopeptidase" evidence="1">
    <location>
        <begin position="33"/>
        <end position="248"/>
    </location>
</feature>
<protein>
    <submittedName>
        <fullName evidence="2">M48 family metallopeptidase</fullName>
    </submittedName>
</protein>
<sequence length="271" mass="31104">MAVNGPDVYTAAIAALCLPAEWQVTVALRPRRRSLGIEVQPGGTVTVLIPPQAGPDQVVRFVRGHRRWITEKVETAVRLAPNHPVKQFVDGEIFDLLGQRYRLQLVDAGLTTNGRQLPVLASDNILYARRERPDRVRRAITGLYRQEGLAWAVREGREYERRGRIEGLRYQVRDLGRRRWGVYHGPPKHTTALHWAVFGLPLRLIEYVLVHEQAHATRPSGQPHGRAWQRQMTLWMPDWRQRKDELAEAGRHAWLGDFEPHGPVVSRYKNA</sequence>
<dbReference type="Pfam" id="PF01863">
    <property type="entry name" value="YgjP-like"/>
    <property type="match status" value="1"/>
</dbReference>
<dbReference type="Proteomes" id="UP000309992">
    <property type="component" value="Unassembled WGS sequence"/>
</dbReference>
<dbReference type="Gene3D" id="3.30.2010.10">
    <property type="entry name" value="Metalloproteases ('zincins'), catalytic domain"/>
    <property type="match status" value="1"/>
</dbReference>
<dbReference type="EMBL" id="SWMS01000027">
    <property type="protein sequence ID" value="TKG62418.1"/>
    <property type="molecule type" value="Genomic_DNA"/>
</dbReference>
<proteinExistence type="predicted"/>
<dbReference type="InterPro" id="IPR002725">
    <property type="entry name" value="YgjP-like_metallopeptidase"/>
</dbReference>
<name>A0ABY2RVR7_9PSEU</name>
<accession>A0ABY2RVR7</accession>
<evidence type="ECO:0000313" key="3">
    <source>
        <dbReference type="Proteomes" id="UP000309992"/>
    </source>
</evidence>
<reference evidence="2 3" key="1">
    <citation type="journal article" date="2015" name="Antonie Van Leeuwenhoek">
        <title>Prauserella endophytica sp. nov., an endophytic actinobacterium isolated from Tamarix taklamakanensis.</title>
        <authorList>
            <person name="Liu J.M."/>
            <person name="Habden X."/>
            <person name="Guo L."/>
            <person name="Tuo L."/>
            <person name="Jiang Z.K."/>
            <person name="Liu S.W."/>
            <person name="Liu X.F."/>
            <person name="Chen L."/>
            <person name="Li R.F."/>
            <person name="Zhang Y.Q."/>
            <person name="Sun C.H."/>
        </authorList>
    </citation>
    <scope>NUCLEOTIDE SEQUENCE [LARGE SCALE GENOMIC DNA]</scope>
    <source>
        <strain evidence="2 3">CGMCC 4.7182</strain>
    </source>
</reference>